<dbReference type="GO" id="GO:0048269">
    <property type="term" value="C:methionine adenosyltransferase complex"/>
    <property type="evidence" value="ECO:0007669"/>
    <property type="project" value="TreeGrafter"/>
</dbReference>
<reference evidence="2" key="1">
    <citation type="submission" date="2021-11" db="EMBL/GenBank/DDBJ databases">
        <authorList>
            <person name="Herlambang A."/>
            <person name="Guo Y."/>
            <person name="Takashima Y."/>
            <person name="Nishizawa T."/>
        </authorList>
    </citation>
    <scope>NUCLEOTIDE SEQUENCE</scope>
    <source>
        <strain evidence="2">E1425</strain>
    </source>
</reference>
<evidence type="ECO:0000259" key="1">
    <source>
        <dbReference type="Pfam" id="PF04321"/>
    </source>
</evidence>
<evidence type="ECO:0000313" key="3">
    <source>
        <dbReference type="Proteomes" id="UP000827284"/>
    </source>
</evidence>
<dbReference type="Gene3D" id="3.40.50.720">
    <property type="entry name" value="NAD(P)-binding Rossmann-like Domain"/>
    <property type="match status" value="1"/>
</dbReference>
<dbReference type="SUPFAM" id="SSF51735">
    <property type="entry name" value="NAD(P)-binding Rossmann-fold domains"/>
    <property type="match status" value="1"/>
</dbReference>
<organism evidence="2 3">
    <name type="scientific">Entomortierella parvispora</name>
    <dbReference type="NCBI Taxonomy" id="205924"/>
    <lineage>
        <taxon>Eukaryota</taxon>
        <taxon>Fungi</taxon>
        <taxon>Fungi incertae sedis</taxon>
        <taxon>Mucoromycota</taxon>
        <taxon>Mortierellomycotina</taxon>
        <taxon>Mortierellomycetes</taxon>
        <taxon>Mortierellales</taxon>
        <taxon>Mortierellaceae</taxon>
        <taxon>Entomortierella</taxon>
    </lineage>
</organism>
<sequence length="295" mass="32546">MRVLVTGASGLLGRAVAAEFKNAGHEVIGIAFTRAKGDLKKLDLEDSAAVEAFIDEEKPDVIVHCAAERRPDVVEKNPEGAKNLNVQVPRLLAELTNDRGILLIYISTDYVFDGTSPPYDVRDKPHPLNLYGQTKYDGEVEIKKFNPAAILLRVPILYGATEYNGESAVNILIDSVKQGKSGSMDHYAVRYPTNVADVARVIKDLSLKVRLEKVFISGVLHFSGEEKFTKYEMCEVIAQVLGTSVDHLQANASAPANASTTRPYDCHLSNRCLIGLGINTQCVPFKTWMEKWLKQ</sequence>
<feature type="domain" description="RmlD-like substrate binding" evidence="1">
    <location>
        <begin position="1"/>
        <end position="273"/>
    </location>
</feature>
<dbReference type="GO" id="GO:0048270">
    <property type="term" value="F:methionine adenosyltransferase regulator activity"/>
    <property type="evidence" value="ECO:0007669"/>
    <property type="project" value="TreeGrafter"/>
</dbReference>
<dbReference type="PANTHER" id="PTHR10491:SF4">
    <property type="entry name" value="METHIONINE ADENOSYLTRANSFERASE 2 SUBUNIT BETA"/>
    <property type="match status" value="1"/>
</dbReference>
<gene>
    <name evidence="2" type="ORF">EMPS_08819</name>
</gene>
<dbReference type="InterPro" id="IPR005913">
    <property type="entry name" value="dTDP_dehydrorham_reduct"/>
</dbReference>
<comment type="caution">
    <text evidence="2">The sequence shown here is derived from an EMBL/GenBank/DDBJ whole genome shotgun (WGS) entry which is preliminary data.</text>
</comment>
<proteinExistence type="predicted"/>
<accession>A0A9P3HH52</accession>
<keyword evidence="3" id="KW-1185">Reference proteome</keyword>
<dbReference type="GO" id="GO:0006556">
    <property type="term" value="P:S-adenosylmethionine biosynthetic process"/>
    <property type="evidence" value="ECO:0007669"/>
    <property type="project" value="TreeGrafter"/>
</dbReference>
<dbReference type="InterPro" id="IPR036291">
    <property type="entry name" value="NAD(P)-bd_dom_sf"/>
</dbReference>
<dbReference type="OrthoDB" id="6235964at2759"/>
<dbReference type="AlphaFoldDB" id="A0A9P3HH52"/>
<dbReference type="CDD" id="cd05254">
    <property type="entry name" value="dTDP_HR_like_SDR_e"/>
    <property type="match status" value="1"/>
</dbReference>
<name>A0A9P3HH52_9FUNG</name>
<dbReference type="EMBL" id="BQFW01000012">
    <property type="protein sequence ID" value="GJJ76460.1"/>
    <property type="molecule type" value="Genomic_DNA"/>
</dbReference>
<protein>
    <submittedName>
        <fullName evidence="2">dTDP-4-dehydrorhamnose reductase</fullName>
    </submittedName>
</protein>
<reference evidence="2" key="2">
    <citation type="journal article" date="2022" name="Microbiol. Resour. Announc.">
        <title>Whole-Genome Sequence of Entomortierella parvispora E1425, a Mucoromycotan Fungus Associated with Burkholderiaceae-Related Endosymbiotic Bacteria.</title>
        <authorList>
            <person name="Herlambang A."/>
            <person name="Guo Y."/>
            <person name="Takashima Y."/>
            <person name="Narisawa K."/>
            <person name="Ohta H."/>
            <person name="Nishizawa T."/>
        </authorList>
    </citation>
    <scope>NUCLEOTIDE SEQUENCE</scope>
    <source>
        <strain evidence="2">E1425</strain>
    </source>
</reference>
<dbReference type="Pfam" id="PF04321">
    <property type="entry name" value="RmlD_sub_bind"/>
    <property type="match status" value="1"/>
</dbReference>
<dbReference type="PANTHER" id="PTHR10491">
    <property type="entry name" value="DTDP-4-DEHYDRORHAMNOSE REDUCTASE"/>
    <property type="match status" value="1"/>
</dbReference>
<dbReference type="Proteomes" id="UP000827284">
    <property type="component" value="Unassembled WGS sequence"/>
</dbReference>
<dbReference type="FunFam" id="3.40.50.720:FF:000357">
    <property type="entry name" value="Methionine adenosyltransferase 2 subunit beta"/>
    <property type="match status" value="1"/>
</dbReference>
<dbReference type="InterPro" id="IPR029903">
    <property type="entry name" value="RmlD-like-bd"/>
</dbReference>
<evidence type="ECO:0000313" key="2">
    <source>
        <dbReference type="EMBL" id="GJJ76460.1"/>
    </source>
</evidence>